<protein>
    <recommendedName>
        <fullName evidence="1">Alpha-ketoglutarate-dependent dioxygenase AlkB-like domain-containing protein</fullName>
    </recommendedName>
</protein>
<dbReference type="InterPro" id="IPR027450">
    <property type="entry name" value="AlkB-like"/>
</dbReference>
<proteinExistence type="predicted"/>
<dbReference type="Proteomes" id="UP000193986">
    <property type="component" value="Unassembled WGS sequence"/>
</dbReference>
<dbReference type="GO" id="GO:0016706">
    <property type="term" value="F:2-oxoglutarate-dependent dioxygenase activity"/>
    <property type="evidence" value="ECO:0007669"/>
    <property type="project" value="TreeGrafter"/>
</dbReference>
<organism evidence="2 3">
    <name type="scientific">Naematelia encephala</name>
    <dbReference type="NCBI Taxonomy" id="71784"/>
    <lineage>
        <taxon>Eukaryota</taxon>
        <taxon>Fungi</taxon>
        <taxon>Dikarya</taxon>
        <taxon>Basidiomycota</taxon>
        <taxon>Agaricomycotina</taxon>
        <taxon>Tremellomycetes</taxon>
        <taxon>Tremellales</taxon>
        <taxon>Naemateliaceae</taxon>
        <taxon>Naematelia</taxon>
    </lineage>
</organism>
<dbReference type="SUPFAM" id="SSF51197">
    <property type="entry name" value="Clavaminate synthase-like"/>
    <property type="match status" value="1"/>
</dbReference>
<gene>
    <name evidence="2" type="ORF">BCR39DRAFT_468092</name>
</gene>
<comment type="caution">
    <text evidence="2">The sequence shown here is derived from an EMBL/GenBank/DDBJ whole genome shotgun (WGS) entry which is preliminary data.</text>
</comment>
<keyword evidence="3" id="KW-1185">Reference proteome</keyword>
<dbReference type="InterPro" id="IPR032870">
    <property type="entry name" value="ALKBH7-like"/>
</dbReference>
<dbReference type="InParanoid" id="A0A1Y2B204"/>
<feature type="non-terminal residue" evidence="2">
    <location>
        <position position="1"/>
    </location>
</feature>
<accession>A0A1Y2B204</accession>
<evidence type="ECO:0000313" key="3">
    <source>
        <dbReference type="Proteomes" id="UP000193986"/>
    </source>
</evidence>
<dbReference type="PANTHER" id="PTHR21052">
    <property type="entry name" value="SPERMATOGENESIS ASSOCIATED 11-RELATED"/>
    <property type="match status" value="1"/>
</dbReference>
<dbReference type="Gene3D" id="2.60.120.590">
    <property type="entry name" value="Alpha-ketoglutarate-dependent dioxygenase AlkB-like"/>
    <property type="match status" value="1"/>
</dbReference>
<evidence type="ECO:0000259" key="1">
    <source>
        <dbReference type="Pfam" id="PF13532"/>
    </source>
</evidence>
<dbReference type="AlphaFoldDB" id="A0A1Y2B204"/>
<dbReference type="GO" id="GO:0006631">
    <property type="term" value="P:fatty acid metabolic process"/>
    <property type="evidence" value="ECO:0007669"/>
    <property type="project" value="TreeGrafter"/>
</dbReference>
<dbReference type="GO" id="GO:0005759">
    <property type="term" value="C:mitochondrial matrix"/>
    <property type="evidence" value="ECO:0007669"/>
    <property type="project" value="TreeGrafter"/>
</dbReference>
<evidence type="ECO:0000313" key="2">
    <source>
        <dbReference type="EMBL" id="ORY28580.1"/>
    </source>
</evidence>
<dbReference type="InterPro" id="IPR037151">
    <property type="entry name" value="AlkB-like_sf"/>
</dbReference>
<name>A0A1Y2B204_9TREE</name>
<feature type="domain" description="Alpha-ketoglutarate-dependent dioxygenase AlkB-like" evidence="1">
    <location>
        <begin position="65"/>
        <end position="152"/>
    </location>
</feature>
<dbReference type="EMBL" id="MCFC01000030">
    <property type="protein sequence ID" value="ORY28580.1"/>
    <property type="molecule type" value="Genomic_DNA"/>
</dbReference>
<reference evidence="2 3" key="1">
    <citation type="submission" date="2016-07" db="EMBL/GenBank/DDBJ databases">
        <title>Pervasive Adenine N6-methylation of Active Genes in Fungi.</title>
        <authorList>
            <consortium name="DOE Joint Genome Institute"/>
            <person name="Mondo S.J."/>
            <person name="Dannebaum R.O."/>
            <person name="Kuo R.C."/>
            <person name="Labutti K."/>
            <person name="Haridas S."/>
            <person name="Kuo A."/>
            <person name="Salamov A."/>
            <person name="Ahrendt S.R."/>
            <person name="Lipzen A."/>
            <person name="Sullivan W."/>
            <person name="Andreopoulos W.B."/>
            <person name="Clum A."/>
            <person name="Lindquist E."/>
            <person name="Daum C."/>
            <person name="Ramamoorthy G.K."/>
            <person name="Gryganskyi A."/>
            <person name="Culley D."/>
            <person name="Magnuson J.K."/>
            <person name="James T.Y."/>
            <person name="O'Malley M.A."/>
            <person name="Stajich J.E."/>
            <person name="Spatafora J.W."/>
            <person name="Visel A."/>
            <person name="Grigoriev I.V."/>
        </authorList>
    </citation>
    <scope>NUCLEOTIDE SEQUENCE [LARGE SCALE GENOMIC DNA]</scope>
    <source>
        <strain evidence="2 3">68-887.2</strain>
    </source>
</reference>
<sequence>GHYDSVIHDYRESLLTTLPPTNSNLLVPLLNRIYALLPNSPQIPLEGNTTPSNALTHVLHLAPHGEILPHVDHVEASGGVIVGISIGAERVLRLVRKAGIGWEVRLQSGSLYIQRDTVRYEYEHSILPYEHEASVWDGKRLQPGHRVSIMVRVSFTFVAVCYLLIKNRTLLNALHNYDREVNCVFILRGYHGGQGRNYPAQKYPMHDILEPISTTALPLCAYHLLLPIHIISSRIYLTRLILLLFPLIIPSRPCDSDLSIPIFRYRR</sequence>
<dbReference type="OrthoDB" id="28127at2759"/>
<dbReference type="PANTHER" id="PTHR21052:SF0">
    <property type="entry name" value="ALPHA-KETOGLUTARATE-DEPENDENT DIOXYGENASE ALKB HOMOLOG 7, MITOCHONDRIAL"/>
    <property type="match status" value="1"/>
</dbReference>
<dbReference type="Pfam" id="PF13532">
    <property type="entry name" value="2OG-FeII_Oxy_2"/>
    <property type="match status" value="1"/>
</dbReference>
<dbReference type="STRING" id="71784.A0A1Y2B204"/>
<dbReference type="GO" id="GO:0006974">
    <property type="term" value="P:DNA damage response"/>
    <property type="evidence" value="ECO:0007669"/>
    <property type="project" value="InterPro"/>
</dbReference>